<dbReference type="Pfam" id="PF03787">
    <property type="entry name" value="RAMPs"/>
    <property type="match status" value="1"/>
</dbReference>
<dbReference type="NCBIfam" id="TIGR03986">
    <property type="entry name" value="TIGR03986 family CRISPR-associated RAMP protein"/>
    <property type="match status" value="1"/>
</dbReference>
<dbReference type="PANTHER" id="PTHR35579:SF6">
    <property type="entry name" value="DUF324 DOMAIN-CONTAINING PROTEIN"/>
    <property type="match status" value="1"/>
</dbReference>
<accession>A0A1T4UGT5</accession>
<dbReference type="InterPro" id="IPR052216">
    <property type="entry name" value="CRISPR_Csm3_endoribonuclease"/>
</dbReference>
<evidence type="ECO:0000313" key="4">
    <source>
        <dbReference type="Proteomes" id="UP000191116"/>
    </source>
</evidence>
<protein>
    <submittedName>
        <fullName evidence="3">RAMP superfamily protein</fullName>
    </submittedName>
</protein>
<name>A0A1T4UGT5_9GAMM</name>
<feature type="domain" description="CRISPR type III-associated protein" evidence="2">
    <location>
        <begin position="44"/>
        <end position="97"/>
    </location>
</feature>
<dbReference type="Proteomes" id="UP000191116">
    <property type="component" value="Unassembled WGS sequence"/>
</dbReference>
<proteinExistence type="predicted"/>
<dbReference type="InterPro" id="IPR005537">
    <property type="entry name" value="RAMP_III_fam"/>
</dbReference>
<dbReference type="OrthoDB" id="5362408at2"/>
<evidence type="ECO:0000259" key="2">
    <source>
        <dbReference type="Pfam" id="PF03787"/>
    </source>
</evidence>
<gene>
    <name evidence="3" type="ORF">CZ814_03230</name>
</gene>
<keyword evidence="1" id="KW-0051">Antiviral defense</keyword>
<dbReference type="InterPro" id="IPR023825">
    <property type="entry name" value="CRISPR-assoc_RAMP_BGP1436"/>
</dbReference>
<dbReference type="CDD" id="cd09726">
    <property type="entry name" value="RAMP_I_III"/>
    <property type="match status" value="1"/>
</dbReference>
<dbReference type="AlphaFoldDB" id="A0A1T4UGT5"/>
<dbReference type="RefSeq" id="WP_080175948.1">
    <property type="nucleotide sequence ID" value="NZ_AP024856.1"/>
</dbReference>
<evidence type="ECO:0000313" key="3">
    <source>
        <dbReference type="EMBL" id="SKA51863.1"/>
    </source>
</evidence>
<sequence>MSQPIHAPYHFVPLSKWVYMPDWAHLVSHDVPFEDGLSGKIEYTLTNKTPLCVGDSKDESGVLKIARNPNGTPIIPGSSLKGMIRNVLEIASFGKFNTVDDRRFSFRDVSRDSHYLLNVIKPNKVIGGWLKYDADKECWAFRQSEFTPVFHDDLNKVAKTNIFNEAFKQPAEEKYEEYRLDSLKALSFDLGKQRMEGTRGKTVSVECACNLAQGQLSGIPVFSGFRPGSKKYWSTRLNFSYLFYQAQPKEQAIAVDTTLVNDLFTNHNEDLVKELRQHPHPELGIPVFALHKKGEIACFGFAKMPRVTYKNAIVKLIERHNKAHTSDVHFDMAELMLGTLREKGLGLKSRVSFSDAVATDDCHGDVYQAVPTVLGSPQATFLGGYIEQDTKKADNTYQSYDDDSARVSGWKRYPARKEYTHFSPEKDNENVLSKFELLKPEKTFTGQVTFNNLKPEELSALIWCLTLDNSNERYHSLGHAKPLGAGSVVIALNQATSFTLTHSGDVMHNVDAATWSDCFSTHMNERYDPQGYWSKSPQIEHLMALTDMSVEDSNDFAYMRLEGYQAANNNTLALPNLDINGRTLSRTLDDNRSMGSKAFARGRLNNLFDNSDSFHLGEQALSEQYCDNLAMQQQKQQMAQEKAQLKNADISPFERICGLLPLMIESQDVLSSTDKKNKVKELREIIKEVKDIELNDDEKSTLISLFEKIQLSSKDTDKVIKYLKK</sequence>
<dbReference type="GO" id="GO:0051607">
    <property type="term" value="P:defense response to virus"/>
    <property type="evidence" value="ECO:0007669"/>
    <property type="project" value="UniProtKB-KW"/>
</dbReference>
<organism evidence="3 4">
    <name type="scientific">Photobacterium toruni</name>
    <dbReference type="NCBI Taxonomy" id="1935446"/>
    <lineage>
        <taxon>Bacteria</taxon>
        <taxon>Pseudomonadati</taxon>
        <taxon>Pseudomonadota</taxon>
        <taxon>Gammaproteobacteria</taxon>
        <taxon>Vibrionales</taxon>
        <taxon>Vibrionaceae</taxon>
        <taxon>Photobacterium</taxon>
    </lineage>
</organism>
<dbReference type="PANTHER" id="PTHR35579">
    <property type="entry name" value="CRISPR SYSTEM CMS ENDORIBONUCLEASE CSM3"/>
    <property type="match status" value="1"/>
</dbReference>
<reference evidence="3 4" key="1">
    <citation type="submission" date="2017-02" db="EMBL/GenBank/DDBJ databases">
        <authorList>
            <person name="Peterson S.W."/>
        </authorList>
    </citation>
    <scope>NUCLEOTIDE SEQUENCE [LARGE SCALE GENOMIC DNA]</scope>
    <source>
        <strain evidence="3 4">CECT 9189</strain>
    </source>
</reference>
<evidence type="ECO:0000256" key="1">
    <source>
        <dbReference type="ARBA" id="ARBA00023118"/>
    </source>
</evidence>
<dbReference type="EMBL" id="FUWP01000023">
    <property type="protein sequence ID" value="SKA51863.1"/>
    <property type="molecule type" value="Genomic_DNA"/>
</dbReference>